<keyword evidence="3 5" id="KW-1133">Transmembrane helix</keyword>
<dbReference type="Pfam" id="PF04191">
    <property type="entry name" value="PEMT"/>
    <property type="match status" value="1"/>
</dbReference>
<dbReference type="Proteomes" id="UP000663629">
    <property type="component" value="Chromosome 1"/>
</dbReference>
<dbReference type="PANTHER" id="PTHR12714:SF24">
    <property type="entry name" value="SLR1182 PROTEIN"/>
    <property type="match status" value="1"/>
</dbReference>
<accession>A0ABX7JNA0</accession>
<feature type="transmembrane region" description="Helical" evidence="5">
    <location>
        <begin position="74"/>
        <end position="96"/>
    </location>
</feature>
<dbReference type="InterPro" id="IPR007318">
    <property type="entry name" value="Phopholipid_MeTrfase"/>
</dbReference>
<evidence type="ECO:0000256" key="4">
    <source>
        <dbReference type="ARBA" id="ARBA00023136"/>
    </source>
</evidence>
<keyword evidence="7" id="KW-1185">Reference proteome</keyword>
<evidence type="ECO:0000256" key="3">
    <source>
        <dbReference type="ARBA" id="ARBA00022989"/>
    </source>
</evidence>
<feature type="transmembrane region" description="Helical" evidence="5">
    <location>
        <begin position="25"/>
        <end position="42"/>
    </location>
</feature>
<evidence type="ECO:0000256" key="2">
    <source>
        <dbReference type="ARBA" id="ARBA00022692"/>
    </source>
</evidence>
<evidence type="ECO:0000256" key="1">
    <source>
        <dbReference type="ARBA" id="ARBA00004127"/>
    </source>
</evidence>
<sequence length="135" mass="14919">MLFALAGAALGRLVPLGLPFALRGAGLLLIVAALALMLWAALTMRRARTTVMPGRRPDTLVTDGPFRFSRNPIYLADLILLVGLMLALRVPAGLVMAPAFGLFLQRRFILREEVVIAAAFGPAYDRYRMQVRRWI</sequence>
<organism evidence="6 7">
    <name type="scientific">Paracoccus methylovorus</name>
    <dbReference type="NCBI Taxonomy" id="2812658"/>
    <lineage>
        <taxon>Bacteria</taxon>
        <taxon>Pseudomonadati</taxon>
        <taxon>Pseudomonadota</taxon>
        <taxon>Alphaproteobacteria</taxon>
        <taxon>Rhodobacterales</taxon>
        <taxon>Paracoccaceae</taxon>
        <taxon>Paracoccus</taxon>
    </lineage>
</organism>
<name>A0ABX7JNA0_9RHOB</name>
<reference evidence="6 7" key="1">
    <citation type="submission" date="2021-02" db="EMBL/GenBank/DDBJ databases">
        <title>Paracoccus methylovroum sp.nov., a new methanol and methylamine utilizing methylotrophic denitrifer.</title>
        <authorList>
            <person name="Timsy T."/>
            <person name="Behrendt U."/>
            <person name="Ulrich A."/>
            <person name="Spanner T."/>
            <person name="Foesel B.U."/>
            <person name="Horn M.A."/>
            <person name="Kolb S."/>
        </authorList>
    </citation>
    <scope>NUCLEOTIDE SEQUENCE [LARGE SCALE GENOMIC DNA]</scope>
    <source>
        <strain evidence="6 7">H4-D09</strain>
    </source>
</reference>
<gene>
    <name evidence="6" type="ORF">JWJ88_05085</name>
</gene>
<evidence type="ECO:0000313" key="7">
    <source>
        <dbReference type="Proteomes" id="UP000663629"/>
    </source>
</evidence>
<comment type="subcellular location">
    <subcellularLocation>
        <location evidence="1">Endomembrane system</location>
        <topology evidence="1">Multi-pass membrane protein</topology>
    </subcellularLocation>
</comment>
<dbReference type="EMBL" id="CP070368">
    <property type="protein sequence ID" value="QRZ14142.1"/>
    <property type="molecule type" value="Genomic_DNA"/>
</dbReference>
<dbReference type="Gene3D" id="1.20.120.1630">
    <property type="match status" value="1"/>
</dbReference>
<keyword evidence="2 5" id="KW-0812">Transmembrane</keyword>
<proteinExistence type="predicted"/>
<evidence type="ECO:0000313" key="6">
    <source>
        <dbReference type="EMBL" id="QRZ14142.1"/>
    </source>
</evidence>
<protein>
    <submittedName>
        <fullName evidence="6">Isoprenylcysteine carboxylmethyltransferase family protein</fullName>
    </submittedName>
</protein>
<evidence type="ECO:0000256" key="5">
    <source>
        <dbReference type="SAM" id="Phobius"/>
    </source>
</evidence>
<keyword evidence="4 5" id="KW-0472">Membrane</keyword>
<dbReference type="PANTHER" id="PTHR12714">
    <property type="entry name" value="PROTEIN-S ISOPRENYLCYSTEINE O-METHYLTRANSFERASE"/>
    <property type="match status" value="1"/>
</dbReference>